<proteinExistence type="predicted"/>
<dbReference type="SUPFAM" id="SSF46689">
    <property type="entry name" value="Homeodomain-like"/>
    <property type="match status" value="2"/>
</dbReference>
<dbReference type="Gene3D" id="1.10.10.60">
    <property type="entry name" value="Homeodomain-like"/>
    <property type="match status" value="1"/>
</dbReference>
<dbReference type="InterPro" id="IPR009594">
    <property type="entry name" value="Tscrpt_reg_HTH_AraC_N"/>
</dbReference>
<dbReference type="RefSeq" id="WP_152097994.1">
    <property type="nucleotide sequence ID" value="NZ_AP021861.1"/>
</dbReference>
<reference evidence="5" key="1">
    <citation type="submission" date="2019-10" db="EMBL/GenBank/DDBJ databases">
        <title>Lacipirellula parvula gen. nov., sp. nov., representing a lineage of planctomycetes widespread in freshwater anoxic habitats, and description of the family Lacipirellulaceae.</title>
        <authorList>
            <person name="Dedysh S.N."/>
            <person name="Kulichevskaya I.S."/>
            <person name="Beletsky A.V."/>
            <person name="Rakitin A.L."/>
            <person name="Mardanov A.V."/>
            <person name="Ivanova A.A."/>
            <person name="Saltykova V.X."/>
            <person name="Rijpstra W.I.C."/>
            <person name="Sinninghe Damste J.S."/>
            <person name="Ravin N.V."/>
        </authorList>
    </citation>
    <scope>NUCLEOTIDE SEQUENCE [LARGE SCALE GENOMIC DNA]</scope>
    <source>
        <strain evidence="5">PX69</strain>
    </source>
</reference>
<dbReference type="Proteomes" id="UP000326837">
    <property type="component" value="Chromosome"/>
</dbReference>
<dbReference type="GO" id="GO:0003700">
    <property type="term" value="F:DNA-binding transcription factor activity"/>
    <property type="evidence" value="ECO:0007669"/>
    <property type="project" value="InterPro"/>
</dbReference>
<keyword evidence="5" id="KW-1185">Reference proteome</keyword>
<dbReference type="InterPro" id="IPR018060">
    <property type="entry name" value="HTH_AraC"/>
</dbReference>
<keyword evidence="1" id="KW-0805">Transcription regulation</keyword>
<protein>
    <submittedName>
        <fullName evidence="4">Transcriptional regulator</fullName>
    </submittedName>
</protein>
<sequence length="311" mass="34729">MNHDLSPQLASRVAADLAELAERISVASHEDGAIEPQPGVFFYRKSQPGERVHSVCEPAFCLMAQGSKVVLLGDETFRYDPARYLITTMQLPVTGEVVEASPERPYLGFRLTLDPAIVTSVMVESGLVDARSDGSAKAVDVGPLDPDLLNATLRLVRLVDKPSEYRVLGPLVIREIVYRLLTGAQGNRLRHLAMLGGQSHRMVRAVEIIRDNFDKPLKIEAVAKELYMSVSGFHAHFKAVTAMSPLQYQKQLRLQEARRLMLNENLDAAQAGYRVGYDDASHFSRDYKRNYGEPPIRNIERLRELSEAISD</sequence>
<dbReference type="PANTHER" id="PTHR43436">
    <property type="entry name" value="ARAC-FAMILY TRANSCRIPTIONAL REGULATOR"/>
    <property type="match status" value="1"/>
</dbReference>
<evidence type="ECO:0000259" key="3">
    <source>
        <dbReference type="PROSITE" id="PS01124"/>
    </source>
</evidence>
<dbReference type="PROSITE" id="PS01124">
    <property type="entry name" value="HTH_ARAC_FAMILY_2"/>
    <property type="match status" value="1"/>
</dbReference>
<dbReference type="InterPro" id="IPR009057">
    <property type="entry name" value="Homeodomain-like_sf"/>
</dbReference>
<dbReference type="GO" id="GO:0043565">
    <property type="term" value="F:sequence-specific DNA binding"/>
    <property type="evidence" value="ECO:0007669"/>
    <property type="project" value="InterPro"/>
</dbReference>
<evidence type="ECO:0000313" key="5">
    <source>
        <dbReference type="Proteomes" id="UP000326837"/>
    </source>
</evidence>
<dbReference type="PANTHER" id="PTHR43436:SF1">
    <property type="entry name" value="TRANSCRIPTIONAL REGULATORY PROTEIN"/>
    <property type="match status" value="1"/>
</dbReference>
<feature type="domain" description="HTH araC/xylS-type" evidence="3">
    <location>
        <begin position="203"/>
        <end position="301"/>
    </location>
</feature>
<keyword evidence="2" id="KW-0804">Transcription</keyword>
<dbReference type="SMART" id="SM00342">
    <property type="entry name" value="HTH_ARAC"/>
    <property type="match status" value="1"/>
</dbReference>
<dbReference type="EMBL" id="AP021861">
    <property type="protein sequence ID" value="BBO31932.1"/>
    <property type="molecule type" value="Genomic_DNA"/>
</dbReference>
<dbReference type="Pfam" id="PF12833">
    <property type="entry name" value="HTH_18"/>
    <property type="match status" value="1"/>
</dbReference>
<evidence type="ECO:0000256" key="1">
    <source>
        <dbReference type="ARBA" id="ARBA00023015"/>
    </source>
</evidence>
<organism evidence="4 5">
    <name type="scientific">Lacipirellula parvula</name>
    <dbReference type="NCBI Taxonomy" id="2650471"/>
    <lineage>
        <taxon>Bacteria</taxon>
        <taxon>Pseudomonadati</taxon>
        <taxon>Planctomycetota</taxon>
        <taxon>Planctomycetia</taxon>
        <taxon>Pirellulales</taxon>
        <taxon>Lacipirellulaceae</taxon>
        <taxon>Lacipirellula</taxon>
    </lineage>
</organism>
<evidence type="ECO:0000256" key="2">
    <source>
        <dbReference type="ARBA" id="ARBA00023163"/>
    </source>
</evidence>
<name>A0A5K7X7U7_9BACT</name>
<evidence type="ECO:0000313" key="4">
    <source>
        <dbReference type="EMBL" id="BBO31932.1"/>
    </source>
</evidence>
<dbReference type="KEGG" id="lpav:PLANPX_1544"/>
<dbReference type="AlphaFoldDB" id="A0A5K7X7U7"/>
<dbReference type="Pfam" id="PF06719">
    <property type="entry name" value="AraC_N"/>
    <property type="match status" value="1"/>
</dbReference>
<accession>A0A5K7X7U7</accession>
<gene>
    <name evidence="4" type="ORF">PLANPX_1544</name>
</gene>